<proteinExistence type="predicted"/>
<gene>
    <name evidence="1" type="ORF">PGIGA_G00041950</name>
</gene>
<name>A0ACC5X0I4_PANGG</name>
<evidence type="ECO:0000313" key="2">
    <source>
        <dbReference type="Proteomes" id="UP000829447"/>
    </source>
</evidence>
<sequence length="372" mass="42147">MQEDTMSSKNPGLVYLMTGGCGFLGQHLLNVLLEKEENVKEIRLFDKNIDSSLEDLSTGRVKVVVTQGDITVYSDVLEACRGADLVIHSASLVDVWYKFPEKTIHTVNVGGTENVINACKELGIQHLVYTSSMEVIGPNVKGDAFIRGDEDTPYNVCHEMPYPKSKAEAEKLVLEANGTKVAGGASLYTCALRPTGIYGENHQLMKDFYMLGVRTGGWLIKGVPRDTEHGRVYAGNVAWMHMLAARALREHPERLGGEAYFCYDDSPYKSYEEFNMQFLSAFNFRSLRMPLCVLWMLACLNELLHWLLKPVRHFTPLLNRYTLAVATTSFTVHTEKALRHFNYRPLYDWQQCQARTQKWVDTFPLETRGKDA</sequence>
<keyword evidence="2" id="KW-1185">Reference proteome</keyword>
<dbReference type="Proteomes" id="UP000829447">
    <property type="component" value="Linkage Group LG13"/>
</dbReference>
<accession>A0ACC5X0I4</accession>
<dbReference type="EMBL" id="CM040466">
    <property type="protein sequence ID" value="MCI4384717.1"/>
    <property type="molecule type" value="Genomic_DNA"/>
</dbReference>
<comment type="caution">
    <text evidence="1">The sequence shown here is derived from an EMBL/GenBank/DDBJ whole genome shotgun (WGS) entry which is preliminary data.</text>
</comment>
<organism evidence="1 2">
    <name type="scientific">Pangasianodon gigas</name>
    <name type="common">Mekong giant catfish</name>
    <name type="synonym">Pangasius gigas</name>
    <dbReference type="NCBI Taxonomy" id="30993"/>
    <lineage>
        <taxon>Eukaryota</taxon>
        <taxon>Metazoa</taxon>
        <taxon>Chordata</taxon>
        <taxon>Craniata</taxon>
        <taxon>Vertebrata</taxon>
        <taxon>Euteleostomi</taxon>
        <taxon>Actinopterygii</taxon>
        <taxon>Neopterygii</taxon>
        <taxon>Teleostei</taxon>
        <taxon>Ostariophysi</taxon>
        <taxon>Siluriformes</taxon>
        <taxon>Pangasiidae</taxon>
        <taxon>Pangasianodon</taxon>
    </lineage>
</organism>
<protein>
    <submittedName>
        <fullName evidence="1">Uncharacterized protein</fullName>
    </submittedName>
</protein>
<evidence type="ECO:0000313" key="1">
    <source>
        <dbReference type="EMBL" id="MCI4384717.1"/>
    </source>
</evidence>
<reference evidence="1 2" key="1">
    <citation type="journal article" date="2022" name="bioRxiv">
        <title>An ancient truncated duplication of the anti-Mullerian hormone receptor type 2 gene is a potential conserved master sex determinant in the Pangasiidae catfish family.</title>
        <authorList>
            <person name="Wen M."/>
            <person name="Pan Q."/>
            <person name="Jouanno E."/>
            <person name="Montfort J."/>
            <person name="Zahm M."/>
            <person name="Cabau C."/>
            <person name="Klopp C."/>
            <person name="Iampietro C."/>
            <person name="Roques C."/>
            <person name="Bouchez O."/>
            <person name="Castinel A."/>
            <person name="Donnadieu C."/>
            <person name="Parrinello H."/>
            <person name="Poncet C."/>
            <person name="Belmonte E."/>
            <person name="Gautier V."/>
            <person name="Avarre J.-C."/>
            <person name="Dugue R."/>
            <person name="Gustiano R."/>
            <person name="Ha T.T.T."/>
            <person name="Campet M."/>
            <person name="Sriphairoj K."/>
            <person name="Ribolli J."/>
            <person name="de Almeida F.L."/>
            <person name="Desvignes T."/>
            <person name="Postlethwait J.H."/>
            <person name="Bucao C.F."/>
            <person name="Robinson-Rechavi M."/>
            <person name="Bobe J."/>
            <person name="Herpin A."/>
            <person name="Guiguen Y."/>
        </authorList>
    </citation>
    <scope>NUCLEOTIDE SEQUENCE [LARGE SCALE GENOMIC DNA]</scope>
    <source>
        <strain evidence="1">YG-Dec2019</strain>
    </source>
</reference>